<name>A0A2T7UNV0_9RHOB</name>
<dbReference type="Proteomes" id="UP000244810">
    <property type="component" value="Unassembled WGS sequence"/>
</dbReference>
<dbReference type="Pfam" id="PF04993">
    <property type="entry name" value="TfoX_N"/>
    <property type="match status" value="1"/>
</dbReference>
<dbReference type="SUPFAM" id="SSF159894">
    <property type="entry name" value="YgaC/TfoX-N like"/>
    <property type="match status" value="1"/>
</dbReference>
<organism evidence="2 3">
    <name type="scientific">Pararhodobacter aggregans</name>
    <dbReference type="NCBI Taxonomy" id="404875"/>
    <lineage>
        <taxon>Bacteria</taxon>
        <taxon>Pseudomonadati</taxon>
        <taxon>Pseudomonadota</taxon>
        <taxon>Alphaproteobacteria</taxon>
        <taxon>Rhodobacterales</taxon>
        <taxon>Paracoccaceae</taxon>
        <taxon>Pararhodobacter</taxon>
    </lineage>
</organism>
<dbReference type="Gene3D" id="3.30.1460.30">
    <property type="entry name" value="YgaC/TfoX-N like chaperone"/>
    <property type="match status" value="1"/>
</dbReference>
<evidence type="ECO:0000313" key="2">
    <source>
        <dbReference type="EMBL" id="PVE46372.1"/>
    </source>
</evidence>
<accession>A0A2T7UNV0</accession>
<proteinExistence type="predicted"/>
<evidence type="ECO:0000313" key="3">
    <source>
        <dbReference type="Proteomes" id="UP000244810"/>
    </source>
</evidence>
<gene>
    <name evidence="2" type="ORF">DDE23_17180</name>
</gene>
<sequence>MAYDEGMAQLLREALAEAPDIGERKMFGGLCFMLSGNMVCGVHRRGGMFRVGAAQVEAALAVPGTRPMDFTGRPMTGFVEIDYDELGDDDIRAALVAMARRHAAALPPK</sequence>
<keyword evidence="3" id="KW-1185">Reference proteome</keyword>
<comment type="caution">
    <text evidence="2">The sequence shown here is derived from an EMBL/GenBank/DDBJ whole genome shotgun (WGS) entry which is preliminary data.</text>
</comment>
<reference evidence="2 3" key="1">
    <citation type="journal article" date="2011" name="Syst. Appl. Microbiol.">
        <title>Defluviimonas denitrificans gen. nov., sp. nov., and Pararhodobacter aggregans gen. nov., sp. nov., non-phototrophic Rhodobacteraceae from the biofilter of a marine aquaculture.</title>
        <authorList>
            <person name="Foesel B.U."/>
            <person name="Drake H.L."/>
            <person name="Schramm A."/>
        </authorList>
    </citation>
    <scope>NUCLEOTIDE SEQUENCE [LARGE SCALE GENOMIC DNA]</scope>
    <source>
        <strain evidence="2 3">D1-19</strain>
    </source>
</reference>
<feature type="domain" description="TfoX N-terminal" evidence="1">
    <location>
        <begin position="13"/>
        <end position="100"/>
    </location>
</feature>
<protein>
    <recommendedName>
        <fullName evidence="1">TfoX N-terminal domain-containing protein</fullName>
    </recommendedName>
</protein>
<evidence type="ECO:0000259" key="1">
    <source>
        <dbReference type="Pfam" id="PF04993"/>
    </source>
</evidence>
<dbReference type="RefSeq" id="WP_107753348.1">
    <property type="nucleotide sequence ID" value="NZ_QBKF01000009.1"/>
</dbReference>
<dbReference type="AlphaFoldDB" id="A0A2T7UNV0"/>
<dbReference type="EMBL" id="QDDR01000009">
    <property type="protein sequence ID" value="PVE46372.1"/>
    <property type="molecule type" value="Genomic_DNA"/>
</dbReference>
<dbReference type="OrthoDB" id="214902at2"/>
<dbReference type="InterPro" id="IPR007076">
    <property type="entry name" value="TfoX_N"/>
</dbReference>